<reference evidence="2 3" key="1">
    <citation type="submission" date="2018-11" db="EMBL/GenBank/DDBJ databases">
        <title>Genomic Encyclopedia of Type Strains, Phase IV (KMG-IV): sequencing the most valuable type-strain genomes for metagenomic binning, comparative biology and taxonomic classification.</title>
        <authorList>
            <person name="Goeker M."/>
        </authorList>
    </citation>
    <scope>NUCLEOTIDE SEQUENCE [LARGE SCALE GENOMIC DNA]</scope>
    <source>
        <strain evidence="2 3">DSM 5900</strain>
    </source>
</reference>
<keyword evidence="1" id="KW-0472">Membrane</keyword>
<keyword evidence="3" id="KW-1185">Reference proteome</keyword>
<feature type="transmembrane region" description="Helical" evidence="1">
    <location>
        <begin position="58"/>
        <end position="77"/>
    </location>
</feature>
<evidence type="ECO:0000313" key="2">
    <source>
        <dbReference type="EMBL" id="ROP83789.1"/>
    </source>
</evidence>
<dbReference type="PROSITE" id="PS51257">
    <property type="entry name" value="PROKAR_LIPOPROTEIN"/>
    <property type="match status" value="1"/>
</dbReference>
<gene>
    <name evidence="2" type="ORF">EDC65_4438</name>
</gene>
<name>A0A3N1KYA8_9PROT</name>
<accession>A0A3N1KYA8</accession>
<dbReference type="RefSeq" id="WP_197735665.1">
    <property type="nucleotide sequence ID" value="NZ_AP019700.1"/>
</dbReference>
<dbReference type="AlphaFoldDB" id="A0A3N1KYA8"/>
<dbReference type="Pfam" id="PF08592">
    <property type="entry name" value="Anthrone_oxy"/>
    <property type="match status" value="1"/>
</dbReference>
<keyword evidence="1" id="KW-1133">Transmembrane helix</keyword>
<organism evidence="2 3">
    <name type="scientific">Stella humosa</name>
    <dbReference type="NCBI Taxonomy" id="94"/>
    <lineage>
        <taxon>Bacteria</taxon>
        <taxon>Pseudomonadati</taxon>
        <taxon>Pseudomonadota</taxon>
        <taxon>Alphaproteobacteria</taxon>
        <taxon>Rhodospirillales</taxon>
        <taxon>Stellaceae</taxon>
        <taxon>Stella</taxon>
    </lineage>
</organism>
<feature type="transmembrane region" description="Helical" evidence="1">
    <location>
        <begin position="84"/>
        <end position="105"/>
    </location>
</feature>
<keyword evidence="1" id="KW-0812">Transmembrane</keyword>
<sequence>MTREVMATALLLAAAVGCGLVGGIFFAFSAFVMAALDRLPPAQAVAAMQAINVTVLNPLFFAAFFGTVGLSLLAAIVRPSPTVLAAAFAYLAGCVLVTIAGNVPLNDRLARLGSGDPAAAWRLYRGRWTAWNHLRTAASLAAAAGFALALTH</sequence>
<evidence type="ECO:0000256" key="1">
    <source>
        <dbReference type="SAM" id="Phobius"/>
    </source>
</evidence>
<evidence type="ECO:0000313" key="3">
    <source>
        <dbReference type="Proteomes" id="UP000278222"/>
    </source>
</evidence>
<dbReference type="EMBL" id="RJKX01000016">
    <property type="protein sequence ID" value="ROP83789.1"/>
    <property type="molecule type" value="Genomic_DNA"/>
</dbReference>
<proteinExistence type="predicted"/>
<comment type="caution">
    <text evidence="2">The sequence shown here is derived from an EMBL/GenBank/DDBJ whole genome shotgun (WGS) entry which is preliminary data.</text>
</comment>
<protein>
    <submittedName>
        <fullName evidence="2">Putative membrane protein</fullName>
    </submittedName>
</protein>
<dbReference type="InterPro" id="IPR013901">
    <property type="entry name" value="Anthrone_oxy"/>
</dbReference>
<dbReference type="Proteomes" id="UP000278222">
    <property type="component" value="Unassembled WGS sequence"/>
</dbReference>